<evidence type="ECO:0000313" key="2">
    <source>
        <dbReference type="EMBL" id="KAL1516195.1"/>
    </source>
</evidence>
<proteinExistence type="predicted"/>
<feature type="compositionally biased region" description="Basic and acidic residues" evidence="1">
    <location>
        <begin position="32"/>
        <end position="43"/>
    </location>
</feature>
<organism evidence="2 3">
    <name type="scientific">Hypothenemus hampei</name>
    <name type="common">Coffee berry borer</name>
    <dbReference type="NCBI Taxonomy" id="57062"/>
    <lineage>
        <taxon>Eukaryota</taxon>
        <taxon>Metazoa</taxon>
        <taxon>Ecdysozoa</taxon>
        <taxon>Arthropoda</taxon>
        <taxon>Hexapoda</taxon>
        <taxon>Insecta</taxon>
        <taxon>Pterygota</taxon>
        <taxon>Neoptera</taxon>
        <taxon>Endopterygota</taxon>
        <taxon>Coleoptera</taxon>
        <taxon>Polyphaga</taxon>
        <taxon>Cucujiformia</taxon>
        <taxon>Curculionidae</taxon>
        <taxon>Scolytinae</taxon>
        <taxon>Hypothenemus</taxon>
    </lineage>
</organism>
<reference evidence="2 3" key="1">
    <citation type="submission" date="2024-05" db="EMBL/GenBank/DDBJ databases">
        <title>Genetic variation in Jamaican populations of the coffee berry borer (Hypothenemus hampei).</title>
        <authorList>
            <person name="Errbii M."/>
            <person name="Myrie A."/>
        </authorList>
    </citation>
    <scope>NUCLEOTIDE SEQUENCE [LARGE SCALE GENOMIC DNA]</scope>
    <source>
        <strain evidence="2">JA-Hopewell-2020-01-JO</strain>
        <tissue evidence="2">Whole body</tissue>
    </source>
</reference>
<dbReference type="EMBL" id="JBDJPC010000001">
    <property type="protein sequence ID" value="KAL1516195.1"/>
    <property type="molecule type" value="Genomic_DNA"/>
</dbReference>
<accession>A0ABD1FA99</accession>
<feature type="compositionally biased region" description="Polar residues" evidence="1">
    <location>
        <begin position="19"/>
        <end position="28"/>
    </location>
</feature>
<evidence type="ECO:0000313" key="3">
    <source>
        <dbReference type="Proteomes" id="UP001566132"/>
    </source>
</evidence>
<dbReference type="AlphaFoldDB" id="A0ABD1FA99"/>
<dbReference type="Proteomes" id="UP001566132">
    <property type="component" value="Unassembled WGS sequence"/>
</dbReference>
<feature type="compositionally biased region" description="Polar residues" evidence="1">
    <location>
        <begin position="44"/>
        <end position="53"/>
    </location>
</feature>
<keyword evidence="3" id="KW-1185">Reference proteome</keyword>
<name>A0ABD1FA99_HYPHA</name>
<gene>
    <name evidence="2" type="ORF">ABEB36_000114</name>
</gene>
<comment type="caution">
    <text evidence="2">The sequence shown here is derived from an EMBL/GenBank/DDBJ whole genome shotgun (WGS) entry which is preliminary data.</text>
</comment>
<feature type="region of interest" description="Disordered" evidence="1">
    <location>
        <begin position="18"/>
        <end position="55"/>
    </location>
</feature>
<protein>
    <submittedName>
        <fullName evidence="2">Uncharacterized protein</fullName>
    </submittedName>
</protein>
<evidence type="ECO:0000256" key="1">
    <source>
        <dbReference type="SAM" id="MobiDB-lite"/>
    </source>
</evidence>
<sequence length="143" mass="16673">MELHHSVVFISLSHLESTDAPTTPLSTESESDMQRFLEKDESKTPQTTHNALRNNDEDEYCVAGRRLSYQLKGLQDQQRFIAEKLISDVIFYARMKKLTETAVVHCSEQQSQQYESLQTPQRYTSDSQDSNITQYFRNYQILD</sequence>